<dbReference type="UniPathway" id="UPA00326"/>
<dbReference type="InterPro" id="IPR008926">
    <property type="entry name" value="RNR_R1-su_N"/>
</dbReference>
<accession>A0A1W9NYG8</accession>
<evidence type="ECO:0000256" key="4">
    <source>
        <dbReference type="ARBA" id="ARBA00022634"/>
    </source>
</evidence>
<evidence type="ECO:0000256" key="5">
    <source>
        <dbReference type="ARBA" id="ARBA00022741"/>
    </source>
</evidence>
<dbReference type="EMBL" id="MZGJ01000007">
    <property type="protein sequence ID" value="OQX51158.1"/>
    <property type="molecule type" value="Genomic_DNA"/>
</dbReference>
<organism evidence="14 15">
    <name type="scientific">candidate division CPR3 bacterium 4484_211</name>
    <dbReference type="NCBI Taxonomy" id="1968527"/>
    <lineage>
        <taxon>Bacteria</taxon>
        <taxon>Bacteria division CPR3</taxon>
    </lineage>
</organism>
<dbReference type="InterPro" id="IPR013509">
    <property type="entry name" value="RNR_lsu_N"/>
</dbReference>
<reference evidence="15" key="1">
    <citation type="submission" date="2017-03" db="EMBL/GenBank/DDBJ databases">
        <title>Novel pathways for hydrocarbon cycling and metabolic interdependencies in hydrothermal sediment communities.</title>
        <authorList>
            <person name="Dombrowski N."/>
            <person name="Seitz K."/>
            <person name="Teske A."/>
            <person name="Baker B."/>
        </authorList>
    </citation>
    <scope>NUCLEOTIDE SEQUENCE [LARGE SCALE GENOMIC DNA]</scope>
</reference>
<evidence type="ECO:0000256" key="11">
    <source>
        <dbReference type="RuleBase" id="RU364064"/>
    </source>
</evidence>
<dbReference type="Pfam" id="PF00317">
    <property type="entry name" value="Ribonuc_red_lgN"/>
    <property type="match status" value="1"/>
</dbReference>
<evidence type="ECO:0000256" key="1">
    <source>
        <dbReference type="ARBA" id="ARBA00001922"/>
    </source>
</evidence>
<protein>
    <recommendedName>
        <fullName evidence="11">Vitamin B12-dependent ribonucleotide reductase</fullName>
        <ecNumber evidence="11">1.17.4.1</ecNumber>
    </recommendedName>
</protein>
<keyword evidence="4 11" id="KW-0237">DNA synthesis</keyword>
<evidence type="ECO:0000259" key="12">
    <source>
        <dbReference type="Pfam" id="PF00317"/>
    </source>
</evidence>
<dbReference type="AlphaFoldDB" id="A0A1W9NYG8"/>
<dbReference type="GO" id="GO:0009263">
    <property type="term" value="P:deoxyribonucleotide biosynthetic process"/>
    <property type="evidence" value="ECO:0007669"/>
    <property type="project" value="UniProtKB-KW"/>
</dbReference>
<proteinExistence type="inferred from homology"/>
<dbReference type="InterPro" id="IPR000788">
    <property type="entry name" value="RNR_lg_C"/>
</dbReference>
<evidence type="ECO:0000256" key="3">
    <source>
        <dbReference type="ARBA" id="ARBA00022628"/>
    </source>
</evidence>
<dbReference type="SUPFAM" id="SSF51998">
    <property type="entry name" value="PFL-like glycyl radical enzymes"/>
    <property type="match status" value="1"/>
</dbReference>
<comment type="function">
    <text evidence="11">Catalyzes the reduction of ribonucleotides to deoxyribonucleotides. May function to provide a pool of deoxyribonucleotide precursors for DNA repair during oxygen limitation and/or for immediate growth after restoration of oxygen.</text>
</comment>
<dbReference type="InterPro" id="IPR050862">
    <property type="entry name" value="RdRp_reductase_class-2"/>
</dbReference>
<dbReference type="PANTHER" id="PTHR43371">
    <property type="entry name" value="VITAMIN B12-DEPENDENT RIBONUCLEOTIDE REDUCTASE"/>
    <property type="match status" value="1"/>
</dbReference>
<dbReference type="PANTHER" id="PTHR43371:SF1">
    <property type="entry name" value="RIBONUCLEOSIDE-DIPHOSPHATE REDUCTASE"/>
    <property type="match status" value="1"/>
</dbReference>
<dbReference type="Gene3D" id="3.20.70.20">
    <property type="match status" value="1"/>
</dbReference>
<comment type="caution">
    <text evidence="14">The sequence shown here is derived from an EMBL/GenBank/DDBJ whole genome shotgun (WGS) entry which is preliminary data.</text>
</comment>
<dbReference type="STRING" id="1968527.B5M47_01825"/>
<feature type="domain" description="Ribonucleotide reductase large subunit N-terminal" evidence="12">
    <location>
        <begin position="8"/>
        <end position="86"/>
    </location>
</feature>
<evidence type="ECO:0000256" key="8">
    <source>
        <dbReference type="ARBA" id="ARBA00023157"/>
    </source>
</evidence>
<evidence type="ECO:0000256" key="10">
    <source>
        <dbReference type="ARBA" id="ARBA00047754"/>
    </source>
</evidence>
<dbReference type="EC" id="1.17.4.1" evidence="11"/>
<feature type="domain" description="Ribonucleotide reductase large subunit C-terminal" evidence="13">
    <location>
        <begin position="91"/>
        <end position="396"/>
    </location>
</feature>
<keyword evidence="5 11" id="KW-0547">Nucleotide-binding</keyword>
<feature type="domain" description="Ribonucleotide reductase large subunit C-terminal" evidence="13">
    <location>
        <begin position="401"/>
        <end position="550"/>
    </location>
</feature>
<dbReference type="GO" id="GO:0071897">
    <property type="term" value="P:DNA biosynthetic process"/>
    <property type="evidence" value="ECO:0007669"/>
    <property type="project" value="UniProtKB-KW"/>
</dbReference>
<dbReference type="Pfam" id="PF02867">
    <property type="entry name" value="Ribonuc_red_lgC"/>
    <property type="match status" value="2"/>
</dbReference>
<keyword evidence="3 11" id="KW-0846">Cobalamin</keyword>
<dbReference type="GO" id="GO:0004748">
    <property type="term" value="F:ribonucleoside-diphosphate reductase activity, thioredoxin disulfide as acceptor"/>
    <property type="evidence" value="ECO:0007669"/>
    <property type="project" value="UniProtKB-EC"/>
</dbReference>
<evidence type="ECO:0000256" key="7">
    <source>
        <dbReference type="ARBA" id="ARBA00023116"/>
    </source>
</evidence>
<sequence>MKLLEPKLSSTAEKILCRRYLKKDSTGDPVETPREMFWRVARYVAQAERRWGGQDRVKDWALKFYRLMAGLEFLPNSPTLLYAGRGLKQLSACFVLPLEDSLDSIFTTLKQAVDVQWAGGGTGFNFSKLRPFGDSVRGFSDVAAGPTHYLKVFDSALGRVMQGGVRHGANMGMLHISHPDIEKFIRLKRKKGTLANFNLSVAVSDKFMESYLRGGSFSIISPRTGKVVRKVRSEQLFDQLIVSAWETGEPGLLFWDRIREANPLKEDVPLEATNPCGEQPLGAYESCNLGSVNLARFAHGGKVSWEKLRGVVCQAVRFLNDVIEVNNFPLEQIKRNTLRTRKIGLGVMGLAHLFYKLKIAYNSARAEDLVEKLMKLIKEEGTRASYQLGKERGMVSGLNRRNATITTIAPTGSLSLIAGVSPGIEPVFSLINRADILWDVQKSPVNVELIDPEFANILKRHHLFTEEILRRVRKRGVASLKELPVSLRKVLVTAYEIDPSWHIRIQAAAQKYTDNAVSKTVNFPKTATLGDIRHAYILAWKLRCKGITIYRDGSRDDQVLKSVDRF</sequence>
<dbReference type="InterPro" id="IPR013344">
    <property type="entry name" value="RNR_NrdJ/NrdZ"/>
</dbReference>
<comment type="catalytic activity">
    <reaction evidence="10 11">
        <text>a 2'-deoxyribonucleoside 5'-diphosphate + [thioredoxin]-disulfide + H2O = a ribonucleoside 5'-diphosphate + [thioredoxin]-dithiol</text>
        <dbReference type="Rhea" id="RHEA:23252"/>
        <dbReference type="Rhea" id="RHEA-COMP:10698"/>
        <dbReference type="Rhea" id="RHEA-COMP:10700"/>
        <dbReference type="ChEBI" id="CHEBI:15377"/>
        <dbReference type="ChEBI" id="CHEBI:29950"/>
        <dbReference type="ChEBI" id="CHEBI:50058"/>
        <dbReference type="ChEBI" id="CHEBI:57930"/>
        <dbReference type="ChEBI" id="CHEBI:73316"/>
        <dbReference type="EC" id="1.17.4.1"/>
    </reaction>
</comment>
<evidence type="ECO:0000256" key="2">
    <source>
        <dbReference type="ARBA" id="ARBA00007405"/>
    </source>
</evidence>
<dbReference type="CDD" id="cd02888">
    <property type="entry name" value="RNR_II_dimer"/>
    <property type="match status" value="1"/>
</dbReference>
<keyword evidence="9 11" id="KW-0170">Cobalt</keyword>
<keyword evidence="6 11" id="KW-0560">Oxidoreductase</keyword>
<keyword evidence="8" id="KW-1015">Disulfide bond</keyword>
<dbReference type="Proteomes" id="UP000192520">
    <property type="component" value="Unassembled WGS sequence"/>
</dbReference>
<dbReference type="GO" id="GO:0031419">
    <property type="term" value="F:cobalamin binding"/>
    <property type="evidence" value="ECO:0007669"/>
    <property type="project" value="UniProtKB-KW"/>
</dbReference>
<evidence type="ECO:0000313" key="14">
    <source>
        <dbReference type="EMBL" id="OQX51158.1"/>
    </source>
</evidence>
<evidence type="ECO:0000313" key="15">
    <source>
        <dbReference type="Proteomes" id="UP000192520"/>
    </source>
</evidence>
<comment type="cofactor">
    <cofactor evidence="1 11">
        <name>adenosylcob(III)alamin</name>
        <dbReference type="ChEBI" id="CHEBI:18408"/>
    </cofactor>
</comment>
<keyword evidence="7" id="KW-0215">Deoxyribonucleotide synthesis</keyword>
<dbReference type="GO" id="GO:0005524">
    <property type="term" value="F:ATP binding"/>
    <property type="evidence" value="ECO:0007669"/>
    <property type="project" value="InterPro"/>
</dbReference>
<dbReference type="SUPFAM" id="SSF48168">
    <property type="entry name" value="R1 subunit of ribonucleotide reductase, N-terminal domain"/>
    <property type="match status" value="1"/>
</dbReference>
<gene>
    <name evidence="14" type="ORF">B5M47_01825</name>
</gene>
<evidence type="ECO:0000256" key="6">
    <source>
        <dbReference type="ARBA" id="ARBA00023002"/>
    </source>
</evidence>
<evidence type="ECO:0000256" key="9">
    <source>
        <dbReference type="ARBA" id="ARBA00023285"/>
    </source>
</evidence>
<comment type="similarity">
    <text evidence="2 11">Belongs to the ribonucleoside diphosphate reductase class-2 family.</text>
</comment>
<dbReference type="NCBIfam" id="TIGR02504">
    <property type="entry name" value="NrdJ_Z"/>
    <property type="match status" value="1"/>
</dbReference>
<dbReference type="PRINTS" id="PR01183">
    <property type="entry name" value="RIBORDTASEM1"/>
</dbReference>
<name>A0A1W9NYG8_UNCC3</name>
<evidence type="ECO:0000259" key="13">
    <source>
        <dbReference type="Pfam" id="PF02867"/>
    </source>
</evidence>